<dbReference type="EMBL" id="KZ559572">
    <property type="protein sequence ID" value="PLN78685.1"/>
    <property type="molecule type" value="Genomic_DNA"/>
</dbReference>
<protein>
    <submittedName>
        <fullName evidence="1">Uncharacterized protein</fullName>
    </submittedName>
</protein>
<reference evidence="2" key="1">
    <citation type="submission" date="2017-12" db="EMBL/GenBank/DDBJ databases">
        <authorList>
            <consortium name="DOE Joint Genome Institute"/>
            <person name="Mondo S.J."/>
            <person name="Kjaerbolling I."/>
            <person name="Vesth T.C."/>
            <person name="Frisvad J.C."/>
            <person name="Nybo J.L."/>
            <person name="Theobald S."/>
            <person name="Kuo A."/>
            <person name="Bowyer P."/>
            <person name="Matsuda Y."/>
            <person name="Lyhne E.K."/>
            <person name="Kogle M.E."/>
            <person name="Clum A."/>
            <person name="Lipzen A."/>
            <person name="Salamov A."/>
            <person name="Ngan C.Y."/>
            <person name="Daum C."/>
            <person name="Chiniquy J."/>
            <person name="Barry K."/>
            <person name="LaButti K."/>
            <person name="Haridas S."/>
            <person name="Simmons B.A."/>
            <person name="Magnuson J.K."/>
            <person name="Mortensen U.H."/>
            <person name="Larsen T.O."/>
            <person name="Grigoriev I.V."/>
            <person name="Baker S.E."/>
            <person name="Andersen M.R."/>
            <person name="Nordberg H.P."/>
            <person name="Cantor M.N."/>
            <person name="Hua S.X."/>
        </authorList>
    </citation>
    <scope>NUCLEOTIDE SEQUENCE [LARGE SCALE GENOMIC DNA]</scope>
    <source>
        <strain evidence="2">IBT 19404</strain>
    </source>
</reference>
<sequence>MGACVDTAGHLYSSLCFLHIGIRLQGWLSLKFLRAHFFSHSPLLHLSSIKLTCSITMPITMPAPLLRKRERCCGRVMKSRPSETNRKGIGTGGTVTVRSAKGLLRTIGWA</sequence>
<evidence type="ECO:0000313" key="1">
    <source>
        <dbReference type="EMBL" id="PLN78685.1"/>
    </source>
</evidence>
<evidence type="ECO:0000313" key="2">
    <source>
        <dbReference type="Proteomes" id="UP000235023"/>
    </source>
</evidence>
<keyword evidence="2" id="KW-1185">Reference proteome</keyword>
<gene>
    <name evidence="1" type="ORF">BDW42DRAFT_174375</name>
</gene>
<proteinExistence type="predicted"/>
<accession>A0A2J5HNC4</accession>
<dbReference type="Proteomes" id="UP000235023">
    <property type="component" value="Unassembled WGS sequence"/>
</dbReference>
<dbReference type="AlphaFoldDB" id="A0A2J5HNC4"/>
<organism evidence="1 2">
    <name type="scientific">Aspergillus taichungensis</name>
    <dbReference type="NCBI Taxonomy" id="482145"/>
    <lineage>
        <taxon>Eukaryota</taxon>
        <taxon>Fungi</taxon>
        <taxon>Dikarya</taxon>
        <taxon>Ascomycota</taxon>
        <taxon>Pezizomycotina</taxon>
        <taxon>Eurotiomycetes</taxon>
        <taxon>Eurotiomycetidae</taxon>
        <taxon>Eurotiales</taxon>
        <taxon>Aspergillaceae</taxon>
        <taxon>Aspergillus</taxon>
        <taxon>Aspergillus subgen. Circumdati</taxon>
    </lineage>
</organism>
<name>A0A2J5HNC4_9EURO</name>